<gene>
    <name evidence="2" type="ORF">HNP86_001955</name>
</gene>
<dbReference type="AlphaFoldDB" id="A0A7J9P191"/>
<sequence length="230" mass="25928">MEIKRTKVVNRRRSQFDVYIGRPSIWGNPHELTNKADIDERRAVCDKFEHDLQNNPELLAKLPELIGKRLGCFCHPEECHGDRIIKVMKERGLIGMEILNCTPHEIGLISGTIKQTVPTQGLIRAQQESVQNDVLTWTVDGQQMTIPVVKNQYKAPTFDVDLDLLRDADMVIVSLLAGKAIMDYKGEVEAYFAQNGYRFDISKYYIIGNAVRGEGGVIIGADALTRITDL</sequence>
<evidence type="ECO:0000313" key="3">
    <source>
        <dbReference type="Proteomes" id="UP000564425"/>
    </source>
</evidence>
<reference evidence="2 3" key="1">
    <citation type="submission" date="2020-07" db="EMBL/GenBank/DDBJ databases">
        <title>Genomic Encyclopedia of Type Strains, Phase IV (KMG-V): Genome sequencing to study the core and pangenomes of soil and plant-associated prokaryotes.</title>
        <authorList>
            <person name="Whitman W."/>
        </authorList>
    </citation>
    <scope>NUCLEOTIDE SEQUENCE [LARGE SCALE GENOMIC DNA]</scope>
    <source>
        <strain evidence="2 3">A1</strain>
    </source>
</reference>
<evidence type="ECO:0000313" key="2">
    <source>
        <dbReference type="EMBL" id="MBA2851796.1"/>
    </source>
</evidence>
<protein>
    <recommendedName>
        <fullName evidence="1">DUF4326 domain-containing protein</fullName>
    </recommendedName>
</protein>
<dbReference type="Proteomes" id="UP000564425">
    <property type="component" value="Unassembled WGS sequence"/>
</dbReference>
<evidence type="ECO:0000259" key="1">
    <source>
        <dbReference type="Pfam" id="PF14216"/>
    </source>
</evidence>
<feature type="domain" description="DUF4326" evidence="1">
    <location>
        <begin position="7"/>
        <end position="85"/>
    </location>
</feature>
<comment type="caution">
    <text evidence="2">The sequence shown here is derived from an EMBL/GenBank/DDBJ whole genome shotgun (WGS) entry which is preliminary data.</text>
</comment>
<proteinExistence type="predicted"/>
<dbReference type="InterPro" id="IPR025475">
    <property type="entry name" value="DUF4326"/>
</dbReference>
<organism evidence="2 3">
    <name type="scientific">Methanococcus maripaludis</name>
    <name type="common">Methanococcus deltae</name>
    <dbReference type="NCBI Taxonomy" id="39152"/>
    <lineage>
        <taxon>Archaea</taxon>
        <taxon>Methanobacteriati</taxon>
        <taxon>Methanobacteriota</taxon>
        <taxon>Methanomada group</taxon>
        <taxon>Methanococci</taxon>
        <taxon>Methanococcales</taxon>
        <taxon>Methanococcaceae</taxon>
        <taxon>Methanococcus</taxon>
    </lineage>
</organism>
<dbReference type="Pfam" id="PF14216">
    <property type="entry name" value="DUF4326"/>
    <property type="match status" value="1"/>
</dbReference>
<accession>A0A7J9P191</accession>
<name>A0A7J9P191_METMI</name>
<dbReference type="EMBL" id="JACDUH010000003">
    <property type="protein sequence ID" value="MBA2851796.1"/>
    <property type="molecule type" value="Genomic_DNA"/>
</dbReference>
<dbReference type="RefSeq" id="WP_181501616.1">
    <property type="nucleotide sequence ID" value="NZ_JACDUH010000003.1"/>
</dbReference>